<evidence type="ECO:0000256" key="10">
    <source>
        <dbReference type="ARBA" id="ARBA00023239"/>
    </source>
</evidence>
<evidence type="ECO:0000256" key="9">
    <source>
        <dbReference type="ARBA" id="ARBA00023150"/>
    </source>
</evidence>
<dbReference type="InterPro" id="IPR050105">
    <property type="entry name" value="MoCo_biosynth_MoaA/MoaC"/>
</dbReference>
<comment type="similarity">
    <text evidence="12">Belongs to the radical SAM superfamily. MoaA family.</text>
</comment>
<evidence type="ECO:0000256" key="5">
    <source>
        <dbReference type="ARBA" id="ARBA00022741"/>
    </source>
</evidence>
<accession>A0A2T0BKQ8</accession>
<feature type="binding site" evidence="12">
    <location>
        <position position="253"/>
    </location>
    <ligand>
        <name>[4Fe-4S] cluster</name>
        <dbReference type="ChEBI" id="CHEBI:49883"/>
        <label>2</label>
        <note>4Fe-4S-substrate</note>
    </ligand>
</feature>
<dbReference type="SFLD" id="SFLDG01067">
    <property type="entry name" value="SPASM/twitch_domain_containing"/>
    <property type="match status" value="1"/>
</dbReference>
<feature type="binding site" evidence="12">
    <location>
        <begin position="255"/>
        <end position="257"/>
    </location>
    <ligand>
        <name>GTP</name>
        <dbReference type="ChEBI" id="CHEBI:37565"/>
    </ligand>
</feature>
<dbReference type="HAMAP" id="MF_01225_B">
    <property type="entry name" value="MoaA_B"/>
    <property type="match status" value="1"/>
</dbReference>
<keyword evidence="5 12" id="KW-0547">Nucleotide-binding</keyword>
<sequence length="318" mass="35988">MIDSYGRNINYLRISVTDLCNLRCRYCMPEEGIEKIQHYEILRLEEIYKLAKIFVSLGVNKIRITGGEPLVRKGIINLIENISDLEGIKDFAITTNGILLKKYARDLKNAGLNRVNISLDTLDKKKYYDITRGGCLKNVLEGIEEARKVGLAPVKLNTVLVGGFNDSEIESFINLTKNEKIDIRFIELMPIGHTKDWSLDRFISSKAILDKFKELKAITKEDVSSPADYYKLPDGKGRIGFISPISCKFCKNCNRVRLTADGKVKNCLLSNDEMDLRPALRNGEDLKKIIVGLIKNKPKEHDLEDGKYIERNMAAIGG</sequence>
<feature type="binding site" evidence="12">
    <location>
        <position position="118"/>
    </location>
    <ligand>
        <name>S-adenosyl-L-methionine</name>
        <dbReference type="ChEBI" id="CHEBI:59789"/>
    </ligand>
</feature>
<dbReference type="InterPro" id="IPR007197">
    <property type="entry name" value="rSAM"/>
</dbReference>
<dbReference type="SFLD" id="SFLDG01383">
    <property type="entry name" value="cyclic_pyranopterin_phosphate"/>
    <property type="match status" value="1"/>
</dbReference>
<evidence type="ECO:0000256" key="1">
    <source>
        <dbReference type="ARBA" id="ARBA00012167"/>
    </source>
</evidence>
<evidence type="ECO:0000256" key="11">
    <source>
        <dbReference type="ARBA" id="ARBA00048697"/>
    </source>
</evidence>
<evidence type="ECO:0000256" key="4">
    <source>
        <dbReference type="ARBA" id="ARBA00022723"/>
    </source>
</evidence>
<feature type="binding site" evidence="12">
    <location>
        <position position="67"/>
    </location>
    <ligand>
        <name>S-adenosyl-L-methionine</name>
        <dbReference type="ChEBI" id="CHEBI:59789"/>
    </ligand>
</feature>
<keyword evidence="4 12" id="KW-0479">Metal-binding</keyword>
<evidence type="ECO:0000259" key="13">
    <source>
        <dbReference type="PROSITE" id="PS51918"/>
    </source>
</evidence>
<dbReference type="NCBIfam" id="TIGR02666">
    <property type="entry name" value="moaA"/>
    <property type="match status" value="1"/>
</dbReference>
<comment type="catalytic activity">
    <reaction evidence="11 12">
        <text>GTP + AH2 + S-adenosyl-L-methionine = (8S)-3',8-cyclo-7,8-dihydroguanosine 5'-triphosphate + 5'-deoxyadenosine + L-methionine + A + H(+)</text>
        <dbReference type="Rhea" id="RHEA:49576"/>
        <dbReference type="ChEBI" id="CHEBI:13193"/>
        <dbReference type="ChEBI" id="CHEBI:15378"/>
        <dbReference type="ChEBI" id="CHEBI:17319"/>
        <dbReference type="ChEBI" id="CHEBI:17499"/>
        <dbReference type="ChEBI" id="CHEBI:37565"/>
        <dbReference type="ChEBI" id="CHEBI:57844"/>
        <dbReference type="ChEBI" id="CHEBI:59789"/>
        <dbReference type="ChEBI" id="CHEBI:131766"/>
        <dbReference type="EC" id="4.1.99.22"/>
    </reaction>
</comment>
<evidence type="ECO:0000256" key="12">
    <source>
        <dbReference type="HAMAP-Rule" id="MF_01225"/>
    </source>
</evidence>
<dbReference type="GO" id="GO:0061798">
    <property type="term" value="F:GTP 3',8'-cyclase activity"/>
    <property type="evidence" value="ECO:0007669"/>
    <property type="project" value="UniProtKB-UniRule"/>
</dbReference>
<dbReference type="EMBL" id="PVXP01000037">
    <property type="protein sequence ID" value="PRR84471.1"/>
    <property type="molecule type" value="Genomic_DNA"/>
</dbReference>
<comment type="subunit">
    <text evidence="12">Monomer and homodimer.</text>
</comment>
<comment type="cofactor">
    <cofactor evidence="12">
        <name>[4Fe-4S] cluster</name>
        <dbReference type="ChEBI" id="CHEBI:49883"/>
    </cofactor>
    <text evidence="12">Binds 2 [4Fe-4S] clusters. Binds 1 [4Fe-4S] cluster coordinated with 3 cysteines and an exchangeable S-adenosyl-L-methionine and 1 [4Fe-4S] cluster coordinated with 3 cysteines and the GTP-derived substrate.</text>
</comment>
<dbReference type="RefSeq" id="WP_106010014.1">
    <property type="nucleotide sequence ID" value="NZ_JALCPJ010000047.1"/>
</dbReference>
<name>A0A2T0BKQ8_9CLOT</name>
<dbReference type="AlphaFoldDB" id="A0A2T0BKQ8"/>
<comment type="function">
    <text evidence="12">Catalyzes the cyclization of GTP to (8S)-3',8-cyclo-7,8-dihydroguanosine 5'-triphosphate.</text>
</comment>
<dbReference type="InterPro" id="IPR006638">
    <property type="entry name" value="Elp3/MiaA/NifB-like_rSAM"/>
</dbReference>
<feature type="binding site" evidence="12">
    <location>
        <position position="26"/>
    </location>
    <ligand>
        <name>S-adenosyl-L-methionine</name>
        <dbReference type="ChEBI" id="CHEBI:59789"/>
    </ligand>
</feature>
<feature type="binding site" evidence="12">
    <location>
        <position position="27"/>
    </location>
    <ligand>
        <name>[4Fe-4S] cluster</name>
        <dbReference type="ChEBI" id="CHEBI:49883"/>
        <label>1</label>
        <note>4Fe-4S-S-AdoMet</note>
    </ligand>
</feature>
<feature type="binding site" evidence="12">
    <location>
        <position position="250"/>
    </location>
    <ligand>
        <name>[4Fe-4S] cluster</name>
        <dbReference type="ChEBI" id="CHEBI:49883"/>
        <label>2</label>
        <note>4Fe-4S-substrate</note>
    </ligand>
</feature>
<keyword evidence="2 12" id="KW-0004">4Fe-4S</keyword>
<dbReference type="InterPro" id="IPR010505">
    <property type="entry name" value="MoaA_twitch"/>
</dbReference>
<dbReference type="SMART" id="SM00729">
    <property type="entry name" value="Elp3"/>
    <property type="match status" value="1"/>
</dbReference>
<dbReference type="InterPro" id="IPR013785">
    <property type="entry name" value="Aldolase_TIM"/>
</dbReference>
<dbReference type="InterPro" id="IPR000385">
    <property type="entry name" value="MoaA_NifB_PqqE_Fe-S-bd_CS"/>
</dbReference>
<dbReference type="InterPro" id="IPR040064">
    <property type="entry name" value="MoaA-like"/>
</dbReference>
<comment type="pathway">
    <text evidence="12">Cofactor biosynthesis; molybdopterin biosynthesis.</text>
</comment>
<dbReference type="SFLD" id="SFLDG01386">
    <property type="entry name" value="main_SPASM_domain-containing"/>
    <property type="match status" value="1"/>
</dbReference>
<dbReference type="CDD" id="cd21117">
    <property type="entry name" value="Twitch_MoaA"/>
    <property type="match status" value="1"/>
</dbReference>
<evidence type="ECO:0000256" key="8">
    <source>
        <dbReference type="ARBA" id="ARBA00023134"/>
    </source>
</evidence>
<dbReference type="GO" id="GO:1904047">
    <property type="term" value="F:S-adenosyl-L-methionine binding"/>
    <property type="evidence" value="ECO:0007669"/>
    <property type="project" value="UniProtKB-UniRule"/>
</dbReference>
<dbReference type="EC" id="4.1.99.22" evidence="1 12"/>
<dbReference type="OrthoDB" id="9763993at2"/>
<feature type="binding site" evidence="12">
    <location>
        <position position="94"/>
    </location>
    <ligand>
        <name>GTP</name>
        <dbReference type="ChEBI" id="CHEBI:37565"/>
    </ligand>
</feature>
<evidence type="ECO:0000256" key="3">
    <source>
        <dbReference type="ARBA" id="ARBA00022691"/>
    </source>
</evidence>
<feature type="binding site" evidence="12">
    <location>
        <position position="20"/>
    </location>
    <ligand>
        <name>[4Fe-4S] cluster</name>
        <dbReference type="ChEBI" id="CHEBI:49883"/>
        <label>1</label>
        <note>4Fe-4S-S-AdoMet</note>
    </ligand>
</feature>
<dbReference type="PANTHER" id="PTHR22960:SF0">
    <property type="entry name" value="MOLYBDENUM COFACTOR BIOSYNTHESIS PROTEIN 1"/>
    <property type="match status" value="1"/>
</dbReference>
<dbReference type="GO" id="GO:0005525">
    <property type="term" value="F:GTP binding"/>
    <property type="evidence" value="ECO:0007669"/>
    <property type="project" value="UniProtKB-UniRule"/>
</dbReference>
<feature type="binding site" evidence="12">
    <location>
        <position position="267"/>
    </location>
    <ligand>
        <name>[4Fe-4S] cluster</name>
        <dbReference type="ChEBI" id="CHEBI:49883"/>
        <label>2</label>
        <note>4Fe-4S-substrate</note>
    </ligand>
</feature>
<organism evidence="14 15">
    <name type="scientific">Clostridium luticellarii</name>
    <dbReference type="NCBI Taxonomy" id="1691940"/>
    <lineage>
        <taxon>Bacteria</taxon>
        <taxon>Bacillati</taxon>
        <taxon>Bacillota</taxon>
        <taxon>Clostridia</taxon>
        <taxon>Eubacteriales</taxon>
        <taxon>Clostridiaceae</taxon>
        <taxon>Clostridium</taxon>
    </lineage>
</organism>
<dbReference type="Pfam" id="PF04055">
    <property type="entry name" value="Radical_SAM"/>
    <property type="match status" value="1"/>
</dbReference>
<feature type="binding site" evidence="12">
    <location>
        <position position="13"/>
    </location>
    <ligand>
        <name>GTP</name>
        <dbReference type="ChEBI" id="CHEBI:37565"/>
    </ligand>
</feature>
<feature type="binding site" evidence="12">
    <location>
        <position position="155"/>
    </location>
    <ligand>
        <name>GTP</name>
        <dbReference type="ChEBI" id="CHEBI:37565"/>
    </ligand>
</feature>
<evidence type="ECO:0000256" key="6">
    <source>
        <dbReference type="ARBA" id="ARBA00023004"/>
    </source>
</evidence>
<proteinExistence type="inferred from homology"/>
<feature type="binding site" evidence="12">
    <location>
        <position position="189"/>
    </location>
    <ligand>
        <name>S-adenosyl-L-methionine</name>
        <dbReference type="ChEBI" id="CHEBI:59789"/>
    </ligand>
</feature>
<dbReference type="SUPFAM" id="SSF102114">
    <property type="entry name" value="Radical SAM enzymes"/>
    <property type="match status" value="1"/>
</dbReference>
<keyword evidence="9 12" id="KW-0501">Molybdenum cofactor biosynthesis</keyword>
<reference evidence="14 15" key="1">
    <citation type="submission" date="2018-03" db="EMBL/GenBank/DDBJ databases">
        <title>Genome sequence of Clostridium luticellarii DSM 29923.</title>
        <authorList>
            <person name="Poehlein A."/>
            <person name="Daniel R."/>
        </authorList>
    </citation>
    <scope>NUCLEOTIDE SEQUENCE [LARGE SCALE GENOMIC DNA]</scope>
    <source>
        <strain evidence="14 15">DSM 29923</strain>
    </source>
</reference>
<keyword evidence="15" id="KW-1185">Reference proteome</keyword>
<keyword evidence="8 12" id="KW-0342">GTP-binding</keyword>
<dbReference type="Pfam" id="PF06463">
    <property type="entry name" value="Mob_synth_C"/>
    <property type="match status" value="1"/>
</dbReference>
<dbReference type="GO" id="GO:0006777">
    <property type="term" value="P:Mo-molybdopterin cofactor biosynthetic process"/>
    <property type="evidence" value="ECO:0007669"/>
    <property type="project" value="UniProtKB-UniRule"/>
</dbReference>
<dbReference type="GO" id="GO:0051539">
    <property type="term" value="F:4 iron, 4 sulfur cluster binding"/>
    <property type="evidence" value="ECO:0007669"/>
    <property type="project" value="UniProtKB-UniRule"/>
</dbReference>
<dbReference type="Proteomes" id="UP000237798">
    <property type="component" value="Unassembled WGS sequence"/>
</dbReference>
<evidence type="ECO:0000313" key="15">
    <source>
        <dbReference type="Proteomes" id="UP000237798"/>
    </source>
</evidence>
<dbReference type="GO" id="GO:0046872">
    <property type="term" value="F:metal ion binding"/>
    <property type="evidence" value="ECO:0007669"/>
    <property type="project" value="UniProtKB-KW"/>
</dbReference>
<dbReference type="PANTHER" id="PTHR22960">
    <property type="entry name" value="MOLYBDOPTERIN COFACTOR SYNTHESIS PROTEIN A"/>
    <property type="match status" value="1"/>
</dbReference>
<dbReference type="PROSITE" id="PS01305">
    <property type="entry name" value="MOAA_NIFB_PQQE"/>
    <property type="match status" value="1"/>
</dbReference>
<dbReference type="GO" id="GO:0061799">
    <property type="term" value="F:cyclic pyranopterin monophosphate synthase activity"/>
    <property type="evidence" value="ECO:0007669"/>
    <property type="project" value="TreeGrafter"/>
</dbReference>
<keyword evidence="3 12" id="KW-0949">S-adenosyl-L-methionine</keyword>
<evidence type="ECO:0000256" key="2">
    <source>
        <dbReference type="ARBA" id="ARBA00022485"/>
    </source>
</evidence>
<evidence type="ECO:0000313" key="14">
    <source>
        <dbReference type="EMBL" id="PRR84471.1"/>
    </source>
</evidence>
<feature type="binding site" evidence="12">
    <location>
        <position position="24"/>
    </location>
    <ligand>
        <name>[4Fe-4S] cluster</name>
        <dbReference type="ChEBI" id="CHEBI:49883"/>
        <label>1</label>
        <note>4Fe-4S-S-AdoMet</note>
    </ligand>
</feature>
<keyword evidence="7 12" id="KW-0411">Iron-sulfur</keyword>
<dbReference type="SFLD" id="SFLDS00029">
    <property type="entry name" value="Radical_SAM"/>
    <property type="match status" value="1"/>
</dbReference>
<feature type="domain" description="Radical SAM core" evidence="13">
    <location>
        <begin position="4"/>
        <end position="227"/>
    </location>
</feature>
<dbReference type="PROSITE" id="PS51918">
    <property type="entry name" value="RADICAL_SAM"/>
    <property type="match status" value="1"/>
</dbReference>
<dbReference type="UniPathway" id="UPA00344"/>
<dbReference type="InterPro" id="IPR058240">
    <property type="entry name" value="rSAM_sf"/>
</dbReference>
<comment type="caution">
    <text evidence="14">The sequence shown here is derived from an EMBL/GenBank/DDBJ whole genome shotgun (WGS) entry which is preliminary data.</text>
</comment>
<evidence type="ECO:0000256" key="7">
    <source>
        <dbReference type="ARBA" id="ARBA00023014"/>
    </source>
</evidence>
<dbReference type="InterPro" id="IPR013483">
    <property type="entry name" value="MoaA"/>
</dbReference>
<keyword evidence="10 12" id="KW-0456">Lyase</keyword>
<protein>
    <recommendedName>
        <fullName evidence="1 12">GTP 3',8-cyclase</fullName>
        <ecNumber evidence="1 12">4.1.99.22</ecNumber>
    </recommendedName>
    <alternativeName>
        <fullName evidence="12">Molybdenum cofactor biosynthesis protein A</fullName>
    </alternativeName>
</protein>
<feature type="binding site" evidence="12">
    <location>
        <position position="63"/>
    </location>
    <ligand>
        <name>GTP</name>
        <dbReference type="ChEBI" id="CHEBI:37565"/>
    </ligand>
</feature>
<dbReference type="NCBIfam" id="NF001199">
    <property type="entry name" value="PRK00164.2-1"/>
    <property type="match status" value="1"/>
</dbReference>
<dbReference type="Gene3D" id="3.20.20.70">
    <property type="entry name" value="Aldolase class I"/>
    <property type="match status" value="1"/>
</dbReference>
<gene>
    <name evidence="14" type="primary">moaA_1</name>
    <name evidence="12" type="synonym">moaA</name>
    <name evidence="14" type="ORF">CLLU_23990</name>
</gene>
<dbReference type="CDD" id="cd01335">
    <property type="entry name" value="Radical_SAM"/>
    <property type="match status" value="1"/>
</dbReference>
<keyword evidence="6 12" id="KW-0408">Iron</keyword>